<dbReference type="Proteomes" id="UP001589647">
    <property type="component" value="Unassembled WGS sequence"/>
</dbReference>
<evidence type="ECO:0000259" key="2">
    <source>
        <dbReference type="Pfam" id="PF00582"/>
    </source>
</evidence>
<protein>
    <submittedName>
        <fullName evidence="3">Universal stress protein</fullName>
    </submittedName>
</protein>
<sequence length="278" mass="29318">MIVVGVDGSPTGLLSVDWAAKEAVLRGVPLTVAHVVPDWVCHPLPGRYAEVGKWMRDGAREILADAERQAREQGAEVTTELVPGDPRAALIKTAEEAELLVVGSRGLGGVRGLLLGSVAHGVAAHAPIDVVLVRDPPAVPRGEIVAGVDGSEGGRRALEFAFAEAELRGARLRAVQAWAWPRPSGFEPADPEAEREAREALRLNLLVPRQCHPSVEVIEDVVHGHPVEVLREAASGADLLVVGTRGQGTLKGMIMGSVSQAMLHHAPCPMAIVKVTSS</sequence>
<evidence type="ECO:0000313" key="4">
    <source>
        <dbReference type="Proteomes" id="UP001589647"/>
    </source>
</evidence>
<dbReference type="InterPro" id="IPR006016">
    <property type="entry name" value="UspA"/>
</dbReference>
<comment type="similarity">
    <text evidence="1">Belongs to the universal stress protein A family.</text>
</comment>
<accession>A0ABV5IID1</accession>
<dbReference type="Pfam" id="PF00582">
    <property type="entry name" value="Usp"/>
    <property type="match status" value="2"/>
</dbReference>
<dbReference type="PRINTS" id="PR01438">
    <property type="entry name" value="UNVRSLSTRESS"/>
</dbReference>
<reference evidence="3 4" key="1">
    <citation type="submission" date="2024-09" db="EMBL/GenBank/DDBJ databases">
        <authorList>
            <person name="Sun Q."/>
            <person name="Mori K."/>
        </authorList>
    </citation>
    <scope>NUCLEOTIDE SEQUENCE [LARGE SCALE GENOMIC DNA]</scope>
    <source>
        <strain evidence="3 4">CCM 3426</strain>
    </source>
</reference>
<evidence type="ECO:0000313" key="3">
    <source>
        <dbReference type="EMBL" id="MFB9204306.1"/>
    </source>
</evidence>
<evidence type="ECO:0000256" key="1">
    <source>
        <dbReference type="ARBA" id="ARBA00008791"/>
    </source>
</evidence>
<comment type="caution">
    <text evidence="3">The sequence shown here is derived from an EMBL/GenBank/DDBJ whole genome shotgun (WGS) entry which is preliminary data.</text>
</comment>
<dbReference type="InterPro" id="IPR006015">
    <property type="entry name" value="Universal_stress_UspA"/>
</dbReference>
<proteinExistence type="inferred from homology"/>
<dbReference type="PANTHER" id="PTHR46268">
    <property type="entry name" value="STRESS RESPONSE PROTEIN NHAX"/>
    <property type="match status" value="1"/>
</dbReference>
<gene>
    <name evidence="3" type="ORF">ACFFV7_24140</name>
</gene>
<name>A0ABV5IID1_9ACTN</name>
<dbReference type="RefSeq" id="WP_189649047.1">
    <property type="nucleotide sequence ID" value="NZ_BMRC01000008.1"/>
</dbReference>
<feature type="domain" description="UspA" evidence="2">
    <location>
        <begin position="2"/>
        <end position="134"/>
    </location>
</feature>
<dbReference type="Gene3D" id="3.40.50.620">
    <property type="entry name" value="HUPs"/>
    <property type="match status" value="2"/>
</dbReference>
<feature type="domain" description="UspA" evidence="2">
    <location>
        <begin position="144"/>
        <end position="274"/>
    </location>
</feature>
<dbReference type="PANTHER" id="PTHR46268:SF6">
    <property type="entry name" value="UNIVERSAL STRESS PROTEIN UP12"/>
    <property type="match status" value="1"/>
</dbReference>
<organism evidence="3 4">
    <name type="scientific">Nonomuraea spiralis</name>
    <dbReference type="NCBI Taxonomy" id="46182"/>
    <lineage>
        <taxon>Bacteria</taxon>
        <taxon>Bacillati</taxon>
        <taxon>Actinomycetota</taxon>
        <taxon>Actinomycetes</taxon>
        <taxon>Streptosporangiales</taxon>
        <taxon>Streptosporangiaceae</taxon>
        <taxon>Nonomuraea</taxon>
    </lineage>
</organism>
<dbReference type="EMBL" id="JBHMEI010000016">
    <property type="protein sequence ID" value="MFB9204306.1"/>
    <property type="molecule type" value="Genomic_DNA"/>
</dbReference>
<dbReference type="InterPro" id="IPR014729">
    <property type="entry name" value="Rossmann-like_a/b/a_fold"/>
</dbReference>
<keyword evidence="4" id="KW-1185">Reference proteome</keyword>
<dbReference type="SUPFAM" id="SSF52402">
    <property type="entry name" value="Adenine nucleotide alpha hydrolases-like"/>
    <property type="match status" value="2"/>
</dbReference>